<comment type="caution">
    <text evidence="7">The sequence shown here is derived from an EMBL/GenBank/DDBJ whole genome shotgun (WGS) entry which is preliminary data.</text>
</comment>
<dbReference type="SUPFAM" id="SSF117130">
    <property type="entry name" value="CsrA-like"/>
    <property type="match status" value="1"/>
</dbReference>
<evidence type="ECO:0000256" key="5">
    <source>
        <dbReference type="ARBA" id="ARBA00022884"/>
    </source>
</evidence>
<evidence type="ECO:0000256" key="1">
    <source>
        <dbReference type="ARBA" id="ARBA00022490"/>
    </source>
</evidence>
<comment type="similarity">
    <text evidence="6">Belongs to the CsrA/RsmA family.</text>
</comment>
<dbReference type="AlphaFoldDB" id="A0AA42J1A0"/>
<dbReference type="PANTHER" id="PTHR34984:SF1">
    <property type="entry name" value="CARBON STORAGE REGULATOR"/>
    <property type="match status" value="1"/>
</dbReference>
<keyword evidence="5 6" id="KW-0694">RNA-binding</keyword>
<dbReference type="RefSeq" id="WP_271012504.1">
    <property type="nucleotide sequence ID" value="NZ_JAQIFT010000046.1"/>
</dbReference>
<evidence type="ECO:0000256" key="6">
    <source>
        <dbReference type="HAMAP-Rule" id="MF_00167"/>
    </source>
</evidence>
<protein>
    <recommendedName>
        <fullName evidence="6">Translational regulator CsrA</fullName>
    </recommendedName>
</protein>
<dbReference type="FunFam" id="2.60.40.4380:FF:000002">
    <property type="entry name" value="Translational regulator CsrA"/>
    <property type="match status" value="1"/>
</dbReference>
<name>A0AA42J1A0_9FIRM</name>
<dbReference type="Proteomes" id="UP001169242">
    <property type="component" value="Unassembled WGS sequence"/>
</dbReference>
<keyword evidence="4 6" id="KW-0810">Translation regulation</keyword>
<dbReference type="GO" id="GO:1902208">
    <property type="term" value="P:regulation of bacterial-type flagellum assembly"/>
    <property type="evidence" value="ECO:0007669"/>
    <property type="project" value="UniProtKB-UniRule"/>
</dbReference>
<dbReference type="NCBIfam" id="NF002469">
    <property type="entry name" value="PRK01712.1"/>
    <property type="match status" value="1"/>
</dbReference>
<sequence>MLALTRKKDEAIMINGNIEIRILDIRDGKVKLGITAPKDVSIHREEVYIEIEHNNQEALISSVDTMKSLQQLFK</sequence>
<dbReference type="Pfam" id="PF02599">
    <property type="entry name" value="CsrA"/>
    <property type="match status" value="1"/>
</dbReference>
<keyword evidence="1 6" id="KW-0963">Cytoplasm</keyword>
<evidence type="ECO:0000256" key="2">
    <source>
        <dbReference type="ARBA" id="ARBA00022491"/>
    </source>
</evidence>
<dbReference type="InterPro" id="IPR003751">
    <property type="entry name" value="CsrA"/>
</dbReference>
<accession>A0AA42J1A0</accession>
<keyword evidence="8" id="KW-1185">Reference proteome</keyword>
<evidence type="ECO:0000256" key="4">
    <source>
        <dbReference type="ARBA" id="ARBA00022845"/>
    </source>
</evidence>
<proteinExistence type="inferred from homology"/>
<dbReference type="EMBL" id="JAQIFT010000046">
    <property type="protein sequence ID" value="MDA3732317.1"/>
    <property type="molecule type" value="Genomic_DNA"/>
</dbReference>
<dbReference type="GO" id="GO:0045947">
    <property type="term" value="P:negative regulation of translational initiation"/>
    <property type="evidence" value="ECO:0007669"/>
    <property type="project" value="UniProtKB-UniRule"/>
</dbReference>
<keyword evidence="3 6" id="KW-1005">Bacterial flagellum biogenesis</keyword>
<organism evidence="7 8">
    <name type="scientific">Holtiella tumoricola</name>
    <dbReference type="NCBI Taxonomy" id="3018743"/>
    <lineage>
        <taxon>Bacteria</taxon>
        <taxon>Bacillati</taxon>
        <taxon>Bacillota</taxon>
        <taxon>Clostridia</taxon>
        <taxon>Lachnospirales</taxon>
        <taxon>Cellulosilyticaceae</taxon>
        <taxon>Holtiella</taxon>
    </lineage>
</organism>
<dbReference type="GO" id="GO:0044781">
    <property type="term" value="P:bacterial-type flagellum organization"/>
    <property type="evidence" value="ECO:0007669"/>
    <property type="project" value="UniProtKB-KW"/>
</dbReference>
<keyword evidence="2 6" id="KW-0678">Repressor</keyword>
<dbReference type="GO" id="GO:0048027">
    <property type="term" value="F:mRNA 5'-UTR binding"/>
    <property type="evidence" value="ECO:0007669"/>
    <property type="project" value="UniProtKB-UniRule"/>
</dbReference>
<evidence type="ECO:0000313" key="7">
    <source>
        <dbReference type="EMBL" id="MDA3732317.1"/>
    </source>
</evidence>
<evidence type="ECO:0000256" key="3">
    <source>
        <dbReference type="ARBA" id="ARBA00022795"/>
    </source>
</evidence>
<reference evidence="7" key="1">
    <citation type="journal article" date="2023" name="Int. J. Syst. Evol. Microbiol.">
        <title>&lt;i&gt;Holtiella tumoricola&lt;/i&gt; gen. nov. sp. nov., isolated from a human clinical sample.</title>
        <authorList>
            <person name="Allen-Vercoe E."/>
            <person name="Daigneault M.C."/>
            <person name="Vancuren S.J."/>
            <person name="Cochrane K."/>
            <person name="O'Neal L.L."/>
            <person name="Sankaranarayanan K."/>
            <person name="Lawson P.A."/>
        </authorList>
    </citation>
    <scope>NUCLEOTIDE SEQUENCE</scope>
    <source>
        <strain evidence="7">CC70A</strain>
    </source>
</reference>
<evidence type="ECO:0000313" key="8">
    <source>
        <dbReference type="Proteomes" id="UP001169242"/>
    </source>
</evidence>
<dbReference type="HAMAP" id="MF_00167">
    <property type="entry name" value="CsrA"/>
    <property type="match status" value="1"/>
</dbReference>
<comment type="subunit">
    <text evidence="6">Homodimer; the beta-strands of each monomer intercalate to form a hydrophobic core, while the alpha-helices form wings that extend away from the core.</text>
</comment>
<dbReference type="Gene3D" id="2.60.40.4380">
    <property type="entry name" value="Translational regulator CsrA"/>
    <property type="match status" value="1"/>
</dbReference>
<gene>
    <name evidence="6 7" type="primary">csrA</name>
    <name evidence="7" type="ORF">PBV87_12550</name>
</gene>
<comment type="function">
    <text evidence="6">A translational regulator that binds mRNA to regulate translation initiation and/or mRNA stability. Usually binds in the 5'-UTR at or near the Shine-Dalgarno sequence preventing ribosome-binding, thus repressing translation. Its main target seems to be the major flagellin gene, while its function is anatagonized by FliW.</text>
</comment>
<comment type="subcellular location">
    <subcellularLocation>
        <location evidence="6">Cytoplasm</location>
    </subcellularLocation>
</comment>
<dbReference type="PANTHER" id="PTHR34984">
    <property type="entry name" value="CARBON STORAGE REGULATOR"/>
    <property type="match status" value="1"/>
</dbReference>
<dbReference type="GO" id="GO:0006402">
    <property type="term" value="P:mRNA catabolic process"/>
    <property type="evidence" value="ECO:0007669"/>
    <property type="project" value="InterPro"/>
</dbReference>
<dbReference type="NCBIfam" id="TIGR00202">
    <property type="entry name" value="csrA"/>
    <property type="match status" value="1"/>
</dbReference>
<dbReference type="InterPro" id="IPR036107">
    <property type="entry name" value="CsrA_sf"/>
</dbReference>
<dbReference type="GO" id="GO:0006109">
    <property type="term" value="P:regulation of carbohydrate metabolic process"/>
    <property type="evidence" value="ECO:0007669"/>
    <property type="project" value="InterPro"/>
</dbReference>
<dbReference type="GO" id="GO:0005829">
    <property type="term" value="C:cytosol"/>
    <property type="evidence" value="ECO:0007669"/>
    <property type="project" value="TreeGrafter"/>
</dbReference>